<dbReference type="OrthoDB" id="6246201at2759"/>
<dbReference type="Proteomes" id="UP001152320">
    <property type="component" value="Chromosome 3"/>
</dbReference>
<keyword evidence="3" id="KW-0999">Mitochondrion inner membrane</keyword>
<evidence type="ECO:0000256" key="1">
    <source>
        <dbReference type="ARBA" id="ARBA00004443"/>
    </source>
</evidence>
<evidence type="ECO:0000256" key="4">
    <source>
        <dbReference type="ARBA" id="ARBA00022946"/>
    </source>
</evidence>
<evidence type="ECO:0000256" key="7">
    <source>
        <dbReference type="SAM" id="MobiDB-lite"/>
    </source>
</evidence>
<dbReference type="EMBL" id="JAIZAY010000003">
    <property type="protein sequence ID" value="KAJ8044800.1"/>
    <property type="molecule type" value="Genomic_DNA"/>
</dbReference>
<dbReference type="GO" id="GO:0097193">
    <property type="term" value="P:intrinsic apoptotic signaling pathway"/>
    <property type="evidence" value="ECO:0007669"/>
    <property type="project" value="InterPro"/>
</dbReference>
<evidence type="ECO:0000256" key="3">
    <source>
        <dbReference type="ARBA" id="ARBA00022792"/>
    </source>
</evidence>
<comment type="caution">
    <text evidence="8">The sequence shown here is derived from an EMBL/GenBank/DDBJ whole genome shotgun (WGS) entry which is preliminary data.</text>
</comment>
<dbReference type="GO" id="GO:0005743">
    <property type="term" value="C:mitochondrial inner membrane"/>
    <property type="evidence" value="ECO:0007669"/>
    <property type="project" value="UniProtKB-SubCell"/>
</dbReference>
<comment type="similarity">
    <text evidence="2">Belongs to the COA8 family.</text>
</comment>
<gene>
    <name evidence="8" type="ORF">HOLleu_07656</name>
</gene>
<evidence type="ECO:0000256" key="6">
    <source>
        <dbReference type="ARBA" id="ARBA00023136"/>
    </source>
</evidence>
<evidence type="ECO:0000256" key="5">
    <source>
        <dbReference type="ARBA" id="ARBA00023128"/>
    </source>
</evidence>
<keyword evidence="9" id="KW-1185">Reference proteome</keyword>
<organism evidence="8 9">
    <name type="scientific">Holothuria leucospilota</name>
    <name type="common">Black long sea cucumber</name>
    <name type="synonym">Mertensiothuria leucospilota</name>
    <dbReference type="NCBI Taxonomy" id="206669"/>
    <lineage>
        <taxon>Eukaryota</taxon>
        <taxon>Metazoa</taxon>
        <taxon>Echinodermata</taxon>
        <taxon>Eleutherozoa</taxon>
        <taxon>Echinozoa</taxon>
        <taxon>Holothuroidea</taxon>
        <taxon>Aspidochirotacea</taxon>
        <taxon>Aspidochirotida</taxon>
        <taxon>Holothuriidae</taxon>
        <taxon>Holothuria</taxon>
    </lineage>
</organism>
<keyword evidence="6" id="KW-0472">Membrane</keyword>
<dbReference type="AlphaFoldDB" id="A0A9Q1CH23"/>
<reference evidence="8" key="1">
    <citation type="submission" date="2021-10" db="EMBL/GenBank/DDBJ databases">
        <title>Tropical sea cucumber genome reveals ecological adaptation and Cuvierian tubules defense mechanism.</title>
        <authorList>
            <person name="Chen T."/>
        </authorList>
    </citation>
    <scope>NUCLEOTIDE SEQUENCE</scope>
    <source>
        <strain evidence="8">Nanhai2018</strain>
        <tissue evidence="8">Muscle</tissue>
    </source>
</reference>
<sequence length="203" mass="24341">MIPSIAFRPVLTRKANFTVEAFSHTYLPVPAVFKRFLHKIDSESEPSLSKEKDPTEDEAIKPPQYPAEDWIGPVDNKSNLNRIRFAQPEDETKIEERYRLLRQATHMWNQEFWSNHNEKFVKAKQKFTEGMFMVRGQTILSEDGTKRVLTPEELAEFYTEFLEQNREIFRAYNREWYKRNIYMLWPALCVAVVKSLKRFRRMR</sequence>
<keyword evidence="4" id="KW-0809">Transit peptide</keyword>
<keyword evidence="5" id="KW-0496">Mitochondrion</keyword>
<comment type="subcellular location">
    <subcellularLocation>
        <location evidence="1">Mitochondrion inner membrane</location>
        <topology evidence="1">Peripheral membrane protein</topology>
        <orientation evidence="1">Matrix side</orientation>
    </subcellularLocation>
</comment>
<feature type="region of interest" description="Disordered" evidence="7">
    <location>
        <begin position="44"/>
        <end position="67"/>
    </location>
</feature>
<protein>
    <submittedName>
        <fullName evidence="8">Apoptogenic protein 1, mitochondrial</fullName>
    </submittedName>
</protein>
<dbReference type="InterPro" id="IPR018796">
    <property type="entry name" value="COA8"/>
</dbReference>
<dbReference type="Pfam" id="PF10231">
    <property type="entry name" value="COA8"/>
    <property type="match status" value="1"/>
</dbReference>
<dbReference type="PANTHER" id="PTHR31107">
    <property type="entry name" value="APOPTOGENIC PROTEIN 1, MITOCHONDRIAL"/>
    <property type="match status" value="1"/>
</dbReference>
<evidence type="ECO:0000313" key="8">
    <source>
        <dbReference type="EMBL" id="KAJ8044800.1"/>
    </source>
</evidence>
<evidence type="ECO:0000313" key="9">
    <source>
        <dbReference type="Proteomes" id="UP001152320"/>
    </source>
</evidence>
<name>A0A9Q1CH23_HOLLE</name>
<feature type="compositionally biased region" description="Basic and acidic residues" evidence="7">
    <location>
        <begin position="44"/>
        <end position="53"/>
    </location>
</feature>
<dbReference type="PANTHER" id="PTHR31107:SF2">
    <property type="entry name" value="CYTOCHROME C OXIDASE ASSEMBLY FACTOR 8"/>
    <property type="match status" value="1"/>
</dbReference>
<proteinExistence type="inferred from homology"/>
<accession>A0A9Q1CH23</accession>
<evidence type="ECO:0000256" key="2">
    <source>
        <dbReference type="ARBA" id="ARBA00005453"/>
    </source>
</evidence>